<dbReference type="GO" id="GO:0048500">
    <property type="term" value="C:signal recognition particle"/>
    <property type="evidence" value="ECO:0007669"/>
    <property type="project" value="UniProtKB-UniRule"/>
</dbReference>
<keyword evidence="7" id="KW-1185">Reference proteome</keyword>
<accession>D9PVG3</accession>
<dbReference type="GeneID" id="77399397"/>
<dbReference type="Pfam" id="PF01922">
    <property type="entry name" value="SRP19"/>
    <property type="match status" value="1"/>
</dbReference>
<evidence type="ECO:0000256" key="4">
    <source>
        <dbReference type="ARBA" id="ARBA00023274"/>
    </source>
</evidence>
<gene>
    <name evidence="5" type="primary">srp19</name>
    <name evidence="6" type="ordered locus">MTBMA_c06160</name>
</gene>
<dbReference type="InterPro" id="IPR036521">
    <property type="entry name" value="SRP19-like_sf"/>
</dbReference>
<comment type="subunit">
    <text evidence="5">Part of the signal recognition particle protein translocation system, which is composed of SRP and FtsY. Archaeal SRP consists of a 7S RNA molecule of 300 nucleotides and two protein subunits: SRP54 and SRP19.</text>
</comment>
<keyword evidence="5" id="KW-0694">RNA-binding</keyword>
<comment type="function">
    <text evidence="5">Involved in targeting and insertion of nascent membrane proteins into the cytoplasmic membrane. Binds directly to 7S RNA and mediates binding of the 54 kDa subunit of the SRP.</text>
</comment>
<comment type="subcellular location">
    <subcellularLocation>
        <location evidence="1 5">Cytoplasm</location>
    </subcellularLocation>
</comment>
<evidence type="ECO:0000256" key="5">
    <source>
        <dbReference type="HAMAP-Rule" id="MF_00305"/>
    </source>
</evidence>
<dbReference type="Gene3D" id="3.30.56.30">
    <property type="entry name" value="Signal recognition particle, SRP19-like subunit"/>
    <property type="match status" value="1"/>
</dbReference>
<dbReference type="OrthoDB" id="56356at2157"/>
<dbReference type="RefSeq" id="WP_013295435.1">
    <property type="nucleotide sequence ID" value="NC_014408.1"/>
</dbReference>
<dbReference type="PaxDb" id="79929-MTBMA_c06160"/>
<dbReference type="PANTHER" id="PTHR17453">
    <property type="entry name" value="SIGNAL RECOGNITION PARTICLE 19 KD PROTEIN"/>
    <property type="match status" value="1"/>
</dbReference>
<dbReference type="EMBL" id="CP001710">
    <property type="protein sequence ID" value="ADL58211.1"/>
    <property type="molecule type" value="Genomic_DNA"/>
</dbReference>
<dbReference type="GO" id="GO:0008312">
    <property type="term" value="F:7S RNA binding"/>
    <property type="evidence" value="ECO:0007669"/>
    <property type="project" value="UniProtKB-UniRule"/>
</dbReference>
<reference evidence="6 7" key="2">
    <citation type="journal article" date="2010" name="J. Bacteriol.">
        <title>Complete genome sequence of Methanothermobacter marburgensis, a methanoarchaeon model organism.</title>
        <authorList>
            <person name="Liesegang H."/>
            <person name="Kaster A.K."/>
            <person name="Wiezer A."/>
            <person name="Goenrich M."/>
            <person name="Wollherr A."/>
            <person name="Seedorf H."/>
            <person name="Gottschalk G."/>
            <person name="Thauer R.K."/>
        </authorList>
    </citation>
    <scope>NUCLEOTIDE SEQUENCE [LARGE SCALE GENOMIC DNA]</scope>
    <source>
        <strain evidence="7">ATCC BAA-927 / DSM 2133 / JCM 14651 / NBRC 100331 / OCM 82 / Marburg</strain>
    </source>
</reference>
<evidence type="ECO:0000313" key="7">
    <source>
        <dbReference type="Proteomes" id="UP000000345"/>
    </source>
</evidence>
<dbReference type="SUPFAM" id="SSF69695">
    <property type="entry name" value="SRP19"/>
    <property type="match status" value="1"/>
</dbReference>
<proteinExistence type="inferred from homology"/>
<dbReference type="InterPro" id="IPR002778">
    <property type="entry name" value="Signal_recog_particle_SRP19"/>
</dbReference>
<evidence type="ECO:0000256" key="2">
    <source>
        <dbReference type="ARBA" id="ARBA00022490"/>
    </source>
</evidence>
<reference key="1">
    <citation type="submission" date="2009-08" db="EMBL/GenBank/DDBJ databases">
        <title>The genome sequence of Methanothermobacter marburgensis.</title>
        <authorList>
            <person name="Kaster A."/>
            <person name="Seedorf H."/>
            <person name="Goenrich M."/>
            <person name="Wiezer A."/>
            <person name="Liesegang H."/>
            <person name="Thauer R."/>
            <person name="Gottschalk G."/>
        </authorList>
    </citation>
    <scope>NUCLEOTIDE SEQUENCE</scope>
    <source>
        <strain>Marburg</strain>
    </source>
</reference>
<dbReference type="HAMAP" id="MF_00305">
    <property type="entry name" value="SRP19"/>
    <property type="match status" value="1"/>
</dbReference>
<evidence type="ECO:0000313" key="6">
    <source>
        <dbReference type="EMBL" id="ADL58211.1"/>
    </source>
</evidence>
<dbReference type="STRING" id="79929.MTBMA_c06160"/>
<protein>
    <recommendedName>
        <fullName evidence="5">Signal recognition particle 19 kDa protein</fullName>
        <shortName evidence="5">SRP19</shortName>
    </recommendedName>
</protein>
<keyword evidence="2 5" id="KW-0963">Cytoplasm</keyword>
<comment type="similarity">
    <text evidence="5">Belongs to the SRP19 family.</text>
</comment>
<keyword evidence="3 5" id="KW-0733">Signal recognition particle</keyword>
<dbReference type="InterPro" id="IPR022938">
    <property type="entry name" value="SRP19_arc-type"/>
</dbReference>
<evidence type="ECO:0000256" key="3">
    <source>
        <dbReference type="ARBA" id="ARBA00023135"/>
    </source>
</evidence>
<sequence length="89" mass="10299">MIIWPAYLDSRKSRSQGRRVPLEYAVESPTASEILRAAKKLQLEARMESDKSYPSSWWESSGRVIVEYEGSKRELLIKLARLVRSSKKN</sequence>
<organism evidence="6 7">
    <name type="scientific">Methanothermobacter marburgensis (strain ATCC BAA-927 / DSM 2133 / JCM 14651 / NBRC 100331 / OCM 82 / Marburg)</name>
    <name type="common">Methanobacterium thermoautotrophicum</name>
    <dbReference type="NCBI Taxonomy" id="79929"/>
    <lineage>
        <taxon>Archaea</taxon>
        <taxon>Methanobacteriati</taxon>
        <taxon>Methanobacteriota</taxon>
        <taxon>Methanomada group</taxon>
        <taxon>Methanobacteria</taxon>
        <taxon>Methanobacteriales</taxon>
        <taxon>Methanobacteriaceae</taxon>
        <taxon>Methanothermobacter</taxon>
    </lineage>
</organism>
<dbReference type="AlphaFoldDB" id="D9PVG3"/>
<dbReference type="Proteomes" id="UP000000345">
    <property type="component" value="Chromosome"/>
</dbReference>
<dbReference type="GO" id="GO:0006617">
    <property type="term" value="P:SRP-dependent cotranslational protein targeting to membrane, signal sequence recognition"/>
    <property type="evidence" value="ECO:0007669"/>
    <property type="project" value="TreeGrafter"/>
</dbReference>
<dbReference type="KEGG" id="mmg:MTBMA_c06160"/>
<evidence type="ECO:0000256" key="1">
    <source>
        <dbReference type="ARBA" id="ARBA00004496"/>
    </source>
</evidence>
<keyword evidence="4 5" id="KW-0687">Ribonucleoprotein</keyword>
<name>D9PVG3_METTM</name>
<dbReference type="PANTHER" id="PTHR17453:SF0">
    <property type="entry name" value="SIGNAL RECOGNITION PARTICLE 19 KDA PROTEIN"/>
    <property type="match status" value="1"/>
</dbReference>
<dbReference type="GeneID" id="9704324"/>
<dbReference type="HOGENOM" id="CLU_169299_1_0_2"/>